<comment type="caution">
    <text evidence="3">The sequence shown here is derived from an EMBL/GenBank/DDBJ whole genome shotgun (WGS) entry which is preliminary data.</text>
</comment>
<organism evidence="3 4">
    <name type="scientific">Dillenia turbinata</name>
    <dbReference type="NCBI Taxonomy" id="194707"/>
    <lineage>
        <taxon>Eukaryota</taxon>
        <taxon>Viridiplantae</taxon>
        <taxon>Streptophyta</taxon>
        <taxon>Embryophyta</taxon>
        <taxon>Tracheophyta</taxon>
        <taxon>Spermatophyta</taxon>
        <taxon>Magnoliopsida</taxon>
        <taxon>eudicotyledons</taxon>
        <taxon>Gunneridae</taxon>
        <taxon>Pentapetalae</taxon>
        <taxon>Dilleniales</taxon>
        <taxon>Dilleniaceae</taxon>
        <taxon>Dillenia</taxon>
    </lineage>
</organism>
<protein>
    <submittedName>
        <fullName evidence="3">E motif</fullName>
    </submittedName>
</protein>
<dbReference type="InterPro" id="IPR002885">
    <property type="entry name" value="PPR_rpt"/>
</dbReference>
<dbReference type="EMBL" id="JBAMMX010000012">
    <property type="protein sequence ID" value="KAK6929660.1"/>
    <property type="molecule type" value="Genomic_DNA"/>
</dbReference>
<dbReference type="FunFam" id="1.25.40.10:FF:000242">
    <property type="entry name" value="Pentatricopeptide repeat-containing protein"/>
    <property type="match status" value="1"/>
</dbReference>
<reference evidence="3 4" key="1">
    <citation type="submission" date="2023-12" db="EMBL/GenBank/DDBJ databases">
        <title>A high-quality genome assembly for Dillenia turbinata (Dilleniales).</title>
        <authorList>
            <person name="Chanderbali A."/>
        </authorList>
    </citation>
    <scope>NUCLEOTIDE SEQUENCE [LARGE SCALE GENOMIC DNA]</scope>
    <source>
        <strain evidence="3">LSX21</strain>
        <tissue evidence="3">Leaf</tissue>
    </source>
</reference>
<dbReference type="GO" id="GO:0009451">
    <property type="term" value="P:RNA modification"/>
    <property type="evidence" value="ECO:0007669"/>
    <property type="project" value="InterPro"/>
</dbReference>
<dbReference type="InterPro" id="IPR011990">
    <property type="entry name" value="TPR-like_helical_dom_sf"/>
</dbReference>
<dbReference type="PANTHER" id="PTHR47926">
    <property type="entry name" value="PENTATRICOPEPTIDE REPEAT-CONTAINING PROTEIN"/>
    <property type="match status" value="1"/>
</dbReference>
<evidence type="ECO:0000313" key="3">
    <source>
        <dbReference type="EMBL" id="KAK6929660.1"/>
    </source>
</evidence>
<evidence type="ECO:0000313" key="4">
    <source>
        <dbReference type="Proteomes" id="UP001370490"/>
    </source>
</evidence>
<dbReference type="NCBIfam" id="TIGR00756">
    <property type="entry name" value="PPR"/>
    <property type="match status" value="3"/>
</dbReference>
<dbReference type="InterPro" id="IPR046960">
    <property type="entry name" value="PPR_At4g14850-like_plant"/>
</dbReference>
<sequence>MTKIRRSIFTNARAAEQTCLSLLRTCTSLSNLTQIQAHILKLGLQTNSFVLTQFASKSSNLNAIDYAPTFIFAPESDSSLYDTFLFNTIIRAYARSAAHSKHKALYFYNLMLSYGVLPNNFTYPVVLKACAGLADLNLGKSLHGCVVKYGFDDDLHVQNTLIHMYCSCDGGIAFARKVFDGMPVLDFVSWSAMIGGYARLRHLDDALKLFGKMTDLGIRPEEHTLVSLLSACGNLGELEIGKWVASYIEMERFETTLDLSNALIDMFSKCGDVDEALRLFRNMNVLSVVSLTSVLVGLGMHGRGVEAVSLFEEMKESGMVPDDVLFIGLLSACSHSGLIEQGKHYFDQMLREFKIVPKIEHYGCMVDMFCRAGLVGEALQFVQNMPVEPNPIIARILVDACLAQGKHELGERFTKQLIDNEPMRPSNYVLLSNTYAKLHYWEQMSKVRKLMGKKKMRKIPGSTKIELDSEII</sequence>
<dbReference type="PANTHER" id="PTHR47926:SF501">
    <property type="entry name" value="DYW DOMAIN-CONTAINING PROTEIN"/>
    <property type="match status" value="1"/>
</dbReference>
<dbReference type="GO" id="GO:0003723">
    <property type="term" value="F:RNA binding"/>
    <property type="evidence" value="ECO:0007669"/>
    <property type="project" value="InterPro"/>
</dbReference>
<dbReference type="AlphaFoldDB" id="A0AAN8V8V3"/>
<dbReference type="Gene3D" id="1.25.40.10">
    <property type="entry name" value="Tetratricopeptide repeat domain"/>
    <property type="match status" value="2"/>
</dbReference>
<feature type="repeat" description="PPR" evidence="2">
    <location>
        <begin position="82"/>
        <end position="118"/>
    </location>
</feature>
<dbReference type="PROSITE" id="PS51375">
    <property type="entry name" value="PPR"/>
    <property type="match status" value="3"/>
</dbReference>
<dbReference type="Proteomes" id="UP001370490">
    <property type="component" value="Unassembled WGS sequence"/>
</dbReference>
<keyword evidence="4" id="KW-1185">Reference proteome</keyword>
<dbReference type="Pfam" id="PF20431">
    <property type="entry name" value="E_motif"/>
    <property type="match status" value="1"/>
</dbReference>
<dbReference type="InterPro" id="IPR046848">
    <property type="entry name" value="E_motif"/>
</dbReference>
<feature type="repeat" description="PPR" evidence="2">
    <location>
        <begin position="287"/>
        <end position="321"/>
    </location>
</feature>
<keyword evidence="1" id="KW-0677">Repeat</keyword>
<accession>A0AAN8V8V3</accession>
<dbReference type="Pfam" id="PF13041">
    <property type="entry name" value="PPR_2"/>
    <property type="match status" value="2"/>
</dbReference>
<feature type="repeat" description="PPR" evidence="2">
    <location>
        <begin position="186"/>
        <end position="220"/>
    </location>
</feature>
<dbReference type="FunFam" id="1.25.40.10:FF:000427">
    <property type="entry name" value="Pentatricopeptide repeat-containing protein chloroplastic"/>
    <property type="match status" value="1"/>
</dbReference>
<dbReference type="Pfam" id="PF01535">
    <property type="entry name" value="PPR"/>
    <property type="match status" value="4"/>
</dbReference>
<evidence type="ECO:0000256" key="1">
    <source>
        <dbReference type="ARBA" id="ARBA00022737"/>
    </source>
</evidence>
<gene>
    <name evidence="3" type="ORF">RJ641_003754</name>
</gene>
<proteinExistence type="predicted"/>
<evidence type="ECO:0000256" key="2">
    <source>
        <dbReference type="PROSITE-ProRule" id="PRU00708"/>
    </source>
</evidence>
<name>A0AAN8V8V3_9MAGN</name>